<dbReference type="PRINTS" id="PR00455">
    <property type="entry name" value="HTHTETR"/>
</dbReference>
<dbReference type="Proteomes" id="UP001220377">
    <property type="component" value="Chromosome"/>
</dbReference>
<evidence type="ECO:0000256" key="1">
    <source>
        <dbReference type="ARBA" id="ARBA00023125"/>
    </source>
</evidence>
<feature type="domain" description="HTH tetR-type" evidence="3">
    <location>
        <begin position="10"/>
        <end position="70"/>
    </location>
</feature>
<protein>
    <submittedName>
        <fullName evidence="4">TetR/AcrR family transcriptional regulator</fullName>
    </submittedName>
</protein>
<sequence length="218" mass="24195">MPKRRTPKDPAKEARILAAATKIFAKQGYQHAKTDEIAKAADVSKGLVFNYFGSKGQLYVAAVRASYDRLIKNADLTVWSDSKDLKSMIVRATKYKMQMQIDYPDDFELSMAAYGEVGNLPKDVASQLNDIWSGKVNEMLPQMIDPVFKRLNLREGVSLDVVEQMMTAVSLLIGEESKGLIQANPNITIGEMQPVLDKVASYIDVLEHGILATAPKEK</sequence>
<keyword evidence="5" id="KW-1185">Reference proteome</keyword>
<evidence type="ECO:0000313" key="5">
    <source>
        <dbReference type="Proteomes" id="UP001220377"/>
    </source>
</evidence>
<dbReference type="PANTHER" id="PTHR30055">
    <property type="entry name" value="HTH-TYPE TRANSCRIPTIONAL REGULATOR RUTR"/>
    <property type="match status" value="1"/>
</dbReference>
<evidence type="ECO:0000259" key="3">
    <source>
        <dbReference type="PROSITE" id="PS50977"/>
    </source>
</evidence>
<gene>
    <name evidence="4" type="ORF">PQ472_12125</name>
</gene>
<dbReference type="InterPro" id="IPR009057">
    <property type="entry name" value="Homeodomain-like_sf"/>
</dbReference>
<keyword evidence="1 2" id="KW-0238">DNA-binding</keyword>
<name>A0ABY7WR11_9LACO</name>
<dbReference type="SUPFAM" id="SSF48498">
    <property type="entry name" value="Tetracyclin repressor-like, C-terminal domain"/>
    <property type="match status" value="1"/>
</dbReference>
<dbReference type="PANTHER" id="PTHR30055:SF146">
    <property type="entry name" value="HTH-TYPE TRANSCRIPTIONAL DUAL REGULATOR CECR"/>
    <property type="match status" value="1"/>
</dbReference>
<dbReference type="SUPFAM" id="SSF46689">
    <property type="entry name" value="Homeodomain-like"/>
    <property type="match status" value="1"/>
</dbReference>
<dbReference type="EMBL" id="CP117884">
    <property type="protein sequence ID" value="WDF82623.1"/>
    <property type="molecule type" value="Genomic_DNA"/>
</dbReference>
<dbReference type="InterPro" id="IPR036271">
    <property type="entry name" value="Tet_transcr_reg_TetR-rel_C_sf"/>
</dbReference>
<dbReference type="RefSeq" id="WP_274260225.1">
    <property type="nucleotide sequence ID" value="NZ_CP117884.1"/>
</dbReference>
<accession>A0ABY7WR11</accession>
<dbReference type="InterPro" id="IPR050109">
    <property type="entry name" value="HTH-type_TetR-like_transc_reg"/>
</dbReference>
<evidence type="ECO:0000313" key="4">
    <source>
        <dbReference type="EMBL" id="WDF82623.1"/>
    </source>
</evidence>
<proteinExistence type="predicted"/>
<dbReference type="InterPro" id="IPR001647">
    <property type="entry name" value="HTH_TetR"/>
</dbReference>
<dbReference type="Pfam" id="PF00440">
    <property type="entry name" value="TetR_N"/>
    <property type="match status" value="1"/>
</dbReference>
<organism evidence="4 5">
    <name type="scientific">Lacticaseibacillus pabuli</name>
    <dbReference type="NCBI Taxonomy" id="3025672"/>
    <lineage>
        <taxon>Bacteria</taxon>
        <taxon>Bacillati</taxon>
        <taxon>Bacillota</taxon>
        <taxon>Bacilli</taxon>
        <taxon>Lactobacillales</taxon>
        <taxon>Lactobacillaceae</taxon>
        <taxon>Lacticaseibacillus</taxon>
    </lineage>
</organism>
<dbReference type="Gene3D" id="1.10.10.60">
    <property type="entry name" value="Homeodomain-like"/>
    <property type="match status" value="1"/>
</dbReference>
<dbReference type="Gene3D" id="1.10.357.10">
    <property type="entry name" value="Tetracycline Repressor, domain 2"/>
    <property type="match status" value="1"/>
</dbReference>
<dbReference type="PROSITE" id="PS50977">
    <property type="entry name" value="HTH_TETR_2"/>
    <property type="match status" value="1"/>
</dbReference>
<evidence type="ECO:0000256" key="2">
    <source>
        <dbReference type="PROSITE-ProRule" id="PRU00335"/>
    </source>
</evidence>
<feature type="DNA-binding region" description="H-T-H motif" evidence="2">
    <location>
        <begin position="33"/>
        <end position="52"/>
    </location>
</feature>
<reference evidence="4 5" key="1">
    <citation type="submission" date="2023-02" db="EMBL/GenBank/DDBJ databases">
        <title>Genome sequence of Lacticaseibacillus sp. KACC 23028.</title>
        <authorList>
            <person name="Kim S."/>
            <person name="Heo J."/>
            <person name="Kwon S.-W."/>
        </authorList>
    </citation>
    <scope>NUCLEOTIDE SEQUENCE [LARGE SCALE GENOMIC DNA]</scope>
    <source>
        <strain evidence="4 5">KACC 23028</strain>
    </source>
</reference>